<name>A0A6G1PP80_CHAAH</name>
<dbReference type="EMBL" id="CM015718">
    <property type="protein sequence ID" value="KAF3692151.1"/>
    <property type="molecule type" value="Genomic_DNA"/>
</dbReference>
<evidence type="ECO:0000313" key="2">
    <source>
        <dbReference type="EMBL" id="KAF3692151.1"/>
    </source>
</evidence>
<reference evidence="2 3" key="1">
    <citation type="submission" date="2019-02" db="EMBL/GenBank/DDBJ databases">
        <title>Opniocepnalus argus genome.</title>
        <authorList>
            <person name="Zhou C."/>
            <person name="Xiao S."/>
        </authorList>
    </citation>
    <scope>NUCLEOTIDE SEQUENCE [LARGE SCALE GENOMIC DNA]</scope>
    <source>
        <strain evidence="2">OARG1902GOOAL</strain>
        <tissue evidence="2">Muscle</tissue>
    </source>
</reference>
<evidence type="ECO:0000256" key="1">
    <source>
        <dbReference type="SAM" id="SignalP"/>
    </source>
</evidence>
<dbReference type="AlphaFoldDB" id="A0A6G1PP80"/>
<proteinExistence type="predicted"/>
<sequence>MKAKYALALILTLHVSMCLSEVHDPSQELVDKYNTYKTRFFKRIGNLLGKLQELSVPIAGKMTDAGHGDAVRDFIDELQSKPEFKAFIQVATGLGQEALPLVDKARGFLLGLYEHHLRPHIGEQLGEGLDHISSHLDKILPAETD</sequence>
<dbReference type="OrthoDB" id="8940690at2759"/>
<gene>
    <name evidence="2" type="ORF">EXN66_Car007827</name>
</gene>
<dbReference type="Proteomes" id="UP000503349">
    <property type="component" value="Chromosome 7"/>
</dbReference>
<reference evidence="3" key="2">
    <citation type="submission" date="2019-02" db="EMBL/GenBank/DDBJ databases">
        <title>Opniocepnalus argus Var Kimnra genome.</title>
        <authorList>
            <person name="Zhou C."/>
            <person name="Xiao S."/>
        </authorList>
    </citation>
    <scope>NUCLEOTIDE SEQUENCE [LARGE SCALE GENOMIC DNA]</scope>
</reference>
<keyword evidence="3" id="KW-1185">Reference proteome</keyword>
<keyword evidence="1" id="KW-0732">Signal</keyword>
<feature type="chain" id="PRO_5026040936" description="Apolipoprotein A-II" evidence="1">
    <location>
        <begin position="21"/>
        <end position="145"/>
    </location>
</feature>
<protein>
    <recommendedName>
        <fullName evidence="4">Apolipoprotein A-II</fullName>
    </recommendedName>
</protein>
<feature type="signal peptide" evidence="1">
    <location>
        <begin position="1"/>
        <end position="20"/>
    </location>
</feature>
<evidence type="ECO:0008006" key="4">
    <source>
        <dbReference type="Google" id="ProtNLM"/>
    </source>
</evidence>
<evidence type="ECO:0000313" key="3">
    <source>
        <dbReference type="Proteomes" id="UP000503349"/>
    </source>
</evidence>
<accession>A0A6G1PP80</accession>
<organism evidence="2 3">
    <name type="scientific">Channa argus</name>
    <name type="common">Northern snakehead</name>
    <name type="synonym">Ophicephalus argus</name>
    <dbReference type="NCBI Taxonomy" id="215402"/>
    <lineage>
        <taxon>Eukaryota</taxon>
        <taxon>Metazoa</taxon>
        <taxon>Chordata</taxon>
        <taxon>Craniata</taxon>
        <taxon>Vertebrata</taxon>
        <taxon>Euteleostomi</taxon>
        <taxon>Actinopterygii</taxon>
        <taxon>Neopterygii</taxon>
        <taxon>Teleostei</taxon>
        <taxon>Neoteleostei</taxon>
        <taxon>Acanthomorphata</taxon>
        <taxon>Anabantaria</taxon>
        <taxon>Anabantiformes</taxon>
        <taxon>Channoidei</taxon>
        <taxon>Channidae</taxon>
        <taxon>Channa</taxon>
    </lineage>
</organism>